<dbReference type="PANTHER" id="PTHR24221:SF654">
    <property type="entry name" value="ATP-BINDING CASSETTE SUB-FAMILY B MEMBER 6"/>
    <property type="match status" value="1"/>
</dbReference>
<evidence type="ECO:0000256" key="7">
    <source>
        <dbReference type="ARBA" id="ARBA00022989"/>
    </source>
</evidence>
<organism evidence="12 13">
    <name type="scientific">Hymenobacter polaris</name>
    <dbReference type="NCBI Taxonomy" id="2682546"/>
    <lineage>
        <taxon>Bacteria</taxon>
        <taxon>Pseudomonadati</taxon>
        <taxon>Bacteroidota</taxon>
        <taxon>Cytophagia</taxon>
        <taxon>Cytophagales</taxon>
        <taxon>Hymenobacteraceae</taxon>
        <taxon>Hymenobacter</taxon>
    </lineage>
</organism>
<gene>
    <name evidence="12" type="ORF">HHL22_07710</name>
</gene>
<dbReference type="GO" id="GO:0005524">
    <property type="term" value="F:ATP binding"/>
    <property type="evidence" value="ECO:0007669"/>
    <property type="project" value="UniProtKB-KW"/>
</dbReference>
<dbReference type="SMART" id="SM00382">
    <property type="entry name" value="AAA"/>
    <property type="match status" value="1"/>
</dbReference>
<keyword evidence="7 9" id="KW-1133">Transmembrane helix</keyword>
<evidence type="ECO:0000256" key="8">
    <source>
        <dbReference type="ARBA" id="ARBA00023136"/>
    </source>
</evidence>
<evidence type="ECO:0000256" key="1">
    <source>
        <dbReference type="ARBA" id="ARBA00004651"/>
    </source>
</evidence>
<feature type="transmembrane region" description="Helical" evidence="9">
    <location>
        <begin position="61"/>
        <end position="79"/>
    </location>
</feature>
<keyword evidence="3" id="KW-1003">Cell membrane</keyword>
<dbReference type="Gene3D" id="1.20.1560.10">
    <property type="entry name" value="ABC transporter type 1, transmembrane domain"/>
    <property type="match status" value="1"/>
</dbReference>
<sequence length="595" mass="66592">MQLLYSYLRRYWPLLVLALVLAAVNQVFSLLDPYLFRRLVDHFVPRTGGVSGLLNVPFWPFFWQAIPYIGAMLGVAMVSRIAKNFQDYYVNVITQRLGARMYSDGLRHSLDLPYQVFEDQRSGETLGKLQKVRLDVEKLIQSFVNVLFTSVVGIIFVMWYAITVYWPIALGYFLTIPLLGILSFALSKKIKVIQRTIVGETTALAGSTTESLRNIELIKSLGLAQQETERLNGITSKILKLELRKVRYLRSLSFVQGTFVNLLRNIIILLLLYLRVQNHISLGEFFSFFIYSFSIFGPLQELGTIIGTYRETEISLNNFQTILDTPRDVKPAHPRAIERIETLAFEDVVFKHLTAPAPALAGISFEAKLGETIAFVGPSGSGKTTLVKLLVGLYPPLSGEILYNGIPSQEVDLDQLREQIGFVTQDTQLFAGTIRENLRFVAPQATDEECLRALHQAAADTLLARAPQGLDTVLGEGGVKVSGGEKQRLSIARALLRHPTLLVFDEATSALDSLTEEEIGRTVRELSGSRQHITVLIAHRLSTILHADRIFVLERGRVAEAGRHDELLTQKGLYYAMWRQQIGERKEGAVAAAVA</sequence>
<keyword evidence="2" id="KW-0813">Transport</keyword>
<proteinExistence type="predicted"/>
<evidence type="ECO:0000313" key="12">
    <source>
        <dbReference type="EMBL" id="NML65090.1"/>
    </source>
</evidence>
<dbReference type="SUPFAM" id="SSF90123">
    <property type="entry name" value="ABC transporter transmembrane region"/>
    <property type="match status" value="1"/>
</dbReference>
<evidence type="ECO:0000259" key="11">
    <source>
        <dbReference type="PROSITE" id="PS50929"/>
    </source>
</evidence>
<reference evidence="12 13" key="1">
    <citation type="submission" date="2020-04" db="EMBL/GenBank/DDBJ databases">
        <title>Hymenobacter polaris sp. nov., isolated from Arctic soil.</title>
        <authorList>
            <person name="Dahal R.H."/>
        </authorList>
    </citation>
    <scope>NUCLEOTIDE SEQUENCE [LARGE SCALE GENOMIC DNA]</scope>
    <source>
        <strain evidence="12 13">RP-2-7</strain>
    </source>
</reference>
<dbReference type="AlphaFoldDB" id="A0A7Y0ADI3"/>
<dbReference type="GO" id="GO:0140359">
    <property type="term" value="F:ABC-type transporter activity"/>
    <property type="evidence" value="ECO:0007669"/>
    <property type="project" value="InterPro"/>
</dbReference>
<evidence type="ECO:0000256" key="9">
    <source>
        <dbReference type="SAM" id="Phobius"/>
    </source>
</evidence>
<feature type="transmembrane region" description="Helical" evidence="9">
    <location>
        <begin position="143"/>
        <end position="162"/>
    </location>
</feature>
<dbReference type="FunFam" id="3.40.50.300:FF:000299">
    <property type="entry name" value="ABC transporter ATP-binding protein/permease"/>
    <property type="match status" value="1"/>
</dbReference>
<dbReference type="InterPro" id="IPR036640">
    <property type="entry name" value="ABC1_TM_sf"/>
</dbReference>
<dbReference type="PROSITE" id="PS50893">
    <property type="entry name" value="ABC_TRANSPORTER_2"/>
    <property type="match status" value="1"/>
</dbReference>
<dbReference type="InterPro" id="IPR003439">
    <property type="entry name" value="ABC_transporter-like_ATP-bd"/>
</dbReference>
<dbReference type="InterPro" id="IPR017871">
    <property type="entry name" value="ABC_transporter-like_CS"/>
</dbReference>
<dbReference type="EMBL" id="JABBGH010000001">
    <property type="protein sequence ID" value="NML65090.1"/>
    <property type="molecule type" value="Genomic_DNA"/>
</dbReference>
<feature type="transmembrane region" description="Helical" evidence="9">
    <location>
        <begin position="168"/>
        <end position="186"/>
    </location>
</feature>
<dbReference type="GO" id="GO:0016887">
    <property type="term" value="F:ATP hydrolysis activity"/>
    <property type="evidence" value="ECO:0007669"/>
    <property type="project" value="InterPro"/>
</dbReference>
<accession>A0A7Y0ADI3</accession>
<comment type="caution">
    <text evidence="12">The sequence shown here is derived from an EMBL/GenBank/DDBJ whole genome shotgun (WGS) entry which is preliminary data.</text>
</comment>
<evidence type="ECO:0000256" key="2">
    <source>
        <dbReference type="ARBA" id="ARBA00022448"/>
    </source>
</evidence>
<dbReference type="GO" id="GO:0005886">
    <property type="term" value="C:plasma membrane"/>
    <property type="evidence" value="ECO:0007669"/>
    <property type="project" value="UniProtKB-SubCell"/>
</dbReference>
<keyword evidence="13" id="KW-1185">Reference proteome</keyword>
<protein>
    <submittedName>
        <fullName evidence="12">ABC transporter ATP-binding protein</fullName>
    </submittedName>
</protein>
<comment type="subcellular location">
    <subcellularLocation>
        <location evidence="1">Cell membrane</location>
        <topology evidence="1">Multi-pass membrane protein</topology>
    </subcellularLocation>
</comment>
<dbReference type="PROSITE" id="PS50929">
    <property type="entry name" value="ABC_TM1F"/>
    <property type="match status" value="1"/>
</dbReference>
<dbReference type="Pfam" id="PF00664">
    <property type="entry name" value="ABC_membrane"/>
    <property type="match status" value="1"/>
</dbReference>
<keyword evidence="6 12" id="KW-0067">ATP-binding</keyword>
<evidence type="ECO:0000256" key="4">
    <source>
        <dbReference type="ARBA" id="ARBA00022692"/>
    </source>
</evidence>
<keyword evidence="5" id="KW-0547">Nucleotide-binding</keyword>
<dbReference type="PROSITE" id="PS00211">
    <property type="entry name" value="ABC_TRANSPORTER_1"/>
    <property type="match status" value="1"/>
</dbReference>
<keyword evidence="4 9" id="KW-0812">Transmembrane</keyword>
<dbReference type="CDD" id="cd07346">
    <property type="entry name" value="ABC_6TM_exporters"/>
    <property type="match status" value="1"/>
</dbReference>
<feature type="domain" description="ABC transmembrane type-1" evidence="11">
    <location>
        <begin position="16"/>
        <end position="311"/>
    </location>
</feature>
<name>A0A7Y0ADI3_9BACT</name>
<dbReference type="Gene3D" id="3.40.50.300">
    <property type="entry name" value="P-loop containing nucleotide triphosphate hydrolases"/>
    <property type="match status" value="1"/>
</dbReference>
<feature type="domain" description="ABC transporter" evidence="10">
    <location>
        <begin position="343"/>
        <end position="580"/>
    </location>
</feature>
<dbReference type="InterPro" id="IPR011527">
    <property type="entry name" value="ABC1_TM_dom"/>
</dbReference>
<dbReference type="Pfam" id="PF00005">
    <property type="entry name" value="ABC_tran"/>
    <property type="match status" value="1"/>
</dbReference>
<evidence type="ECO:0000256" key="3">
    <source>
        <dbReference type="ARBA" id="ARBA00022475"/>
    </source>
</evidence>
<dbReference type="RefSeq" id="WP_169530346.1">
    <property type="nucleotide sequence ID" value="NZ_JABBGH010000001.1"/>
</dbReference>
<evidence type="ECO:0000259" key="10">
    <source>
        <dbReference type="PROSITE" id="PS50893"/>
    </source>
</evidence>
<dbReference type="PANTHER" id="PTHR24221">
    <property type="entry name" value="ATP-BINDING CASSETTE SUB-FAMILY B"/>
    <property type="match status" value="1"/>
</dbReference>
<dbReference type="SUPFAM" id="SSF52540">
    <property type="entry name" value="P-loop containing nucleoside triphosphate hydrolases"/>
    <property type="match status" value="1"/>
</dbReference>
<dbReference type="InterPro" id="IPR039421">
    <property type="entry name" value="Type_1_exporter"/>
</dbReference>
<evidence type="ECO:0000313" key="13">
    <source>
        <dbReference type="Proteomes" id="UP000559626"/>
    </source>
</evidence>
<dbReference type="InterPro" id="IPR003593">
    <property type="entry name" value="AAA+_ATPase"/>
</dbReference>
<evidence type="ECO:0000256" key="6">
    <source>
        <dbReference type="ARBA" id="ARBA00022840"/>
    </source>
</evidence>
<dbReference type="Proteomes" id="UP000559626">
    <property type="component" value="Unassembled WGS sequence"/>
</dbReference>
<keyword evidence="8 9" id="KW-0472">Membrane</keyword>
<feature type="transmembrane region" description="Helical" evidence="9">
    <location>
        <begin position="254"/>
        <end position="274"/>
    </location>
</feature>
<dbReference type="InterPro" id="IPR027417">
    <property type="entry name" value="P-loop_NTPase"/>
</dbReference>
<evidence type="ECO:0000256" key="5">
    <source>
        <dbReference type="ARBA" id="ARBA00022741"/>
    </source>
</evidence>